<evidence type="ECO:0000256" key="2">
    <source>
        <dbReference type="SAM" id="Phobius"/>
    </source>
</evidence>
<keyword evidence="5" id="KW-1185">Reference proteome</keyword>
<gene>
    <name evidence="4" type="ORF">Sgleb_65820</name>
</gene>
<dbReference type="RefSeq" id="WP_190142685.1">
    <property type="nucleotide sequence ID" value="NZ_BLIO01000001.1"/>
</dbReference>
<dbReference type="AlphaFoldDB" id="A0A640TA43"/>
<keyword evidence="2" id="KW-0812">Transmembrane</keyword>
<organism evidence="4 5">
    <name type="scientific">Streptomyces glebosus</name>
    <dbReference type="NCBI Taxonomy" id="249580"/>
    <lineage>
        <taxon>Bacteria</taxon>
        <taxon>Bacillati</taxon>
        <taxon>Actinomycetota</taxon>
        <taxon>Actinomycetes</taxon>
        <taxon>Kitasatosporales</taxon>
        <taxon>Streptomycetaceae</taxon>
        <taxon>Streptomyces</taxon>
    </lineage>
</organism>
<evidence type="ECO:0000313" key="4">
    <source>
        <dbReference type="EMBL" id="GFE18535.1"/>
    </source>
</evidence>
<feature type="transmembrane region" description="Helical" evidence="2">
    <location>
        <begin position="29"/>
        <end position="50"/>
    </location>
</feature>
<dbReference type="EMBL" id="BLIO01000001">
    <property type="protein sequence ID" value="GFE18535.1"/>
    <property type="molecule type" value="Genomic_DNA"/>
</dbReference>
<dbReference type="InterPro" id="IPR045597">
    <property type="entry name" value="DUF6458"/>
</dbReference>
<evidence type="ECO:0000256" key="1">
    <source>
        <dbReference type="SAM" id="MobiDB-lite"/>
    </source>
</evidence>
<keyword evidence="2" id="KW-0472">Membrane</keyword>
<feature type="domain" description="DUF6458" evidence="3">
    <location>
        <begin position="1"/>
        <end position="55"/>
    </location>
</feature>
<reference evidence="4 5" key="1">
    <citation type="submission" date="2019-12" db="EMBL/GenBank/DDBJ databases">
        <title>Whole genome shotgun sequence of Streptomyces hygroscopicus subsp. glebosus NBRC 13786.</title>
        <authorList>
            <person name="Ichikawa N."/>
            <person name="Kimura A."/>
            <person name="Kitahashi Y."/>
            <person name="Komaki H."/>
            <person name="Tamura T."/>
        </authorList>
    </citation>
    <scope>NUCLEOTIDE SEQUENCE [LARGE SCALE GENOMIC DNA]</scope>
    <source>
        <strain evidence="4 5">NBRC 13786</strain>
    </source>
</reference>
<dbReference type="Pfam" id="PF20059">
    <property type="entry name" value="DUF6458"/>
    <property type="match status" value="1"/>
</dbReference>
<feature type="region of interest" description="Disordered" evidence="1">
    <location>
        <begin position="55"/>
        <end position="76"/>
    </location>
</feature>
<accession>A0A640TA43</accession>
<dbReference type="Proteomes" id="UP000430079">
    <property type="component" value="Unassembled WGS sequence"/>
</dbReference>
<keyword evidence="2" id="KW-1133">Transmembrane helix</keyword>
<comment type="caution">
    <text evidence="4">The sequence shown here is derived from an EMBL/GenBank/DDBJ whole genome shotgun (WGS) entry which is preliminary data.</text>
</comment>
<evidence type="ECO:0000259" key="3">
    <source>
        <dbReference type="Pfam" id="PF20059"/>
    </source>
</evidence>
<protein>
    <submittedName>
        <fullName evidence="4">Membrane protein</fullName>
    </submittedName>
</protein>
<name>A0A640TA43_9ACTN</name>
<evidence type="ECO:0000313" key="5">
    <source>
        <dbReference type="Proteomes" id="UP000430079"/>
    </source>
</evidence>
<proteinExistence type="predicted"/>
<sequence>MGIGGCIGLLAVGAILTFAVDWHMAGINVDLVGIIMMIVGIIGLATYVSILKRRRTQPPSPGAPVVDVEEAPRYYK</sequence>